<protein>
    <submittedName>
        <fullName evidence="9">ABC transporter ATP-binding protein</fullName>
    </submittedName>
</protein>
<dbReference type="SMART" id="SM00382">
    <property type="entry name" value="AAA"/>
    <property type="match status" value="2"/>
</dbReference>
<dbReference type="EMBL" id="LZMS01000095">
    <property type="protein sequence ID" value="OBX59966.1"/>
    <property type="molecule type" value="Genomic_DNA"/>
</dbReference>
<dbReference type="GO" id="GO:0005886">
    <property type="term" value="C:plasma membrane"/>
    <property type="evidence" value="ECO:0007669"/>
    <property type="project" value="UniProtKB-SubCell"/>
</dbReference>
<keyword evidence="5" id="KW-0547">Nucleotide-binding</keyword>
<keyword evidence="7" id="KW-0472">Membrane</keyword>
<dbReference type="Proteomes" id="UP000092607">
    <property type="component" value="Unassembled WGS sequence"/>
</dbReference>
<dbReference type="InterPro" id="IPR003439">
    <property type="entry name" value="ABC_transporter-like_ATP-bd"/>
</dbReference>
<evidence type="ECO:0000256" key="1">
    <source>
        <dbReference type="ARBA" id="ARBA00004417"/>
    </source>
</evidence>
<keyword evidence="3" id="KW-0813">Transport</keyword>
<sequence>MQNTQTSPDILIQINNLSVHTTDGATLVEPISLGIQKGQNLTILGETGSGKSLLAQAIIGALPKGLTVKGQILINGKTLHDEQGELDEHQFAKLWGRDLTMLPQEPVRSLDPTMTVFRQIWESLHFVKRADNTTAKDTTLRTLEQLSLAHAKDYYPHELSGGMAQRASFASATVSGAYMVIADEPTKGLDHTNKIAVVDMLAQVAKQGGCLLTITHDIEVANRLSGDNDLLMVMKKGKLLEQGQATDVLQNPKSDYAKELMSANPATWTKADIAPTETPLLTLKDVAISRGNKELFSGLNITLHAGQAVGLIGDSGIGKSSLGDAICGLITPSKGVMTWHTKPKRHQVLKLYQDPPSAFAQNIKLGTLIDDVVKRHNLDKSQIAPIMTALQLHPDLLHRTSESVSGGELQRIAIMRALMMKPVLLFADEVTNRLDPITQKTTLDLLTHACRTQNCTLVMVSHDHDLTRYYCDTVVDLTDYKRG</sequence>
<dbReference type="InterPro" id="IPR003593">
    <property type="entry name" value="AAA+_ATPase"/>
</dbReference>
<dbReference type="PROSITE" id="PS00211">
    <property type="entry name" value="ABC_TRANSPORTER_1"/>
    <property type="match status" value="1"/>
</dbReference>
<dbReference type="InterPro" id="IPR017871">
    <property type="entry name" value="ABC_transporter-like_CS"/>
</dbReference>
<evidence type="ECO:0000259" key="8">
    <source>
        <dbReference type="PROSITE" id="PS50893"/>
    </source>
</evidence>
<keyword evidence="4" id="KW-1003">Cell membrane</keyword>
<dbReference type="SUPFAM" id="SSF52540">
    <property type="entry name" value="P-loop containing nucleoside triphosphate hydrolases"/>
    <property type="match status" value="2"/>
</dbReference>
<evidence type="ECO:0000256" key="7">
    <source>
        <dbReference type="ARBA" id="ARBA00023136"/>
    </source>
</evidence>
<gene>
    <name evidence="9" type="ORF">A9309_10495</name>
</gene>
<dbReference type="PANTHER" id="PTHR43297">
    <property type="entry name" value="OLIGOPEPTIDE TRANSPORT ATP-BINDING PROTEIN APPD"/>
    <property type="match status" value="1"/>
</dbReference>
<comment type="caution">
    <text evidence="9">The sequence shown here is derived from an EMBL/GenBank/DDBJ whole genome shotgun (WGS) entry which is preliminary data.</text>
</comment>
<evidence type="ECO:0000256" key="4">
    <source>
        <dbReference type="ARBA" id="ARBA00022475"/>
    </source>
</evidence>
<dbReference type="OrthoDB" id="9784450at2"/>
<reference evidence="9 10" key="1">
    <citation type="submission" date="2016-06" db="EMBL/GenBank/DDBJ databases">
        <title>Draft genome of Moraxella lacunata CCUG 57757A.</title>
        <authorList>
            <person name="Salva-Serra F."/>
            <person name="Engstrom-Jakobsson H."/>
            <person name="Thorell K."/>
            <person name="Gonzales-Siles L."/>
            <person name="Karlsson R."/>
            <person name="Boulund F."/>
            <person name="Engstrand L."/>
            <person name="Kristiansson E."/>
            <person name="Moore E."/>
        </authorList>
    </citation>
    <scope>NUCLEOTIDE SEQUENCE [LARGE SCALE GENOMIC DNA]</scope>
    <source>
        <strain evidence="9 10">CCUG 57757A</strain>
    </source>
</reference>
<dbReference type="RefSeq" id="WP_065255984.1">
    <property type="nucleotide sequence ID" value="NZ_LZDR01000057.1"/>
</dbReference>
<feature type="domain" description="ABC transporter" evidence="8">
    <location>
        <begin position="12"/>
        <end position="261"/>
    </location>
</feature>
<keyword evidence="6 9" id="KW-0067">ATP-binding</keyword>
<comment type="subcellular location">
    <subcellularLocation>
        <location evidence="1">Cell inner membrane</location>
        <topology evidence="1">Peripheral membrane protein</topology>
    </subcellularLocation>
</comment>
<evidence type="ECO:0000256" key="6">
    <source>
        <dbReference type="ARBA" id="ARBA00022840"/>
    </source>
</evidence>
<evidence type="ECO:0000313" key="10">
    <source>
        <dbReference type="Proteomes" id="UP000092607"/>
    </source>
</evidence>
<evidence type="ECO:0000256" key="2">
    <source>
        <dbReference type="ARBA" id="ARBA00005417"/>
    </source>
</evidence>
<comment type="similarity">
    <text evidence="2">Belongs to the ABC transporter superfamily.</text>
</comment>
<dbReference type="GO" id="GO:0005524">
    <property type="term" value="F:ATP binding"/>
    <property type="evidence" value="ECO:0007669"/>
    <property type="project" value="UniProtKB-KW"/>
</dbReference>
<dbReference type="GO" id="GO:0016887">
    <property type="term" value="F:ATP hydrolysis activity"/>
    <property type="evidence" value="ECO:0007669"/>
    <property type="project" value="InterPro"/>
</dbReference>
<proteinExistence type="inferred from homology"/>
<dbReference type="InterPro" id="IPR050388">
    <property type="entry name" value="ABC_Ni/Peptide_Import"/>
</dbReference>
<dbReference type="PROSITE" id="PS50893">
    <property type="entry name" value="ABC_TRANSPORTER_2"/>
    <property type="match status" value="2"/>
</dbReference>
<feature type="domain" description="ABC transporter" evidence="8">
    <location>
        <begin position="281"/>
        <end position="483"/>
    </location>
</feature>
<name>A0A1B8PVY4_MORLA</name>
<organism evidence="9 10">
    <name type="scientific">Moraxella lacunata</name>
    <dbReference type="NCBI Taxonomy" id="477"/>
    <lineage>
        <taxon>Bacteria</taxon>
        <taxon>Pseudomonadati</taxon>
        <taxon>Pseudomonadota</taxon>
        <taxon>Gammaproteobacteria</taxon>
        <taxon>Moraxellales</taxon>
        <taxon>Moraxellaceae</taxon>
        <taxon>Moraxella</taxon>
    </lineage>
</organism>
<dbReference type="Gene3D" id="3.40.50.300">
    <property type="entry name" value="P-loop containing nucleotide triphosphate hydrolases"/>
    <property type="match status" value="2"/>
</dbReference>
<dbReference type="PANTHER" id="PTHR43297:SF7">
    <property type="entry name" value="D,D-DIPEPTIDE TRANSPORT ATP-BINDING PROTEIN DDPD-RELATED"/>
    <property type="match status" value="1"/>
</dbReference>
<evidence type="ECO:0000256" key="5">
    <source>
        <dbReference type="ARBA" id="ARBA00022741"/>
    </source>
</evidence>
<dbReference type="AlphaFoldDB" id="A0A1B8PVY4"/>
<evidence type="ECO:0000256" key="3">
    <source>
        <dbReference type="ARBA" id="ARBA00022448"/>
    </source>
</evidence>
<dbReference type="Pfam" id="PF00005">
    <property type="entry name" value="ABC_tran"/>
    <property type="match status" value="2"/>
</dbReference>
<dbReference type="InterPro" id="IPR027417">
    <property type="entry name" value="P-loop_NTPase"/>
</dbReference>
<accession>A0A1B8PVY4</accession>
<evidence type="ECO:0000313" key="9">
    <source>
        <dbReference type="EMBL" id="OBX59966.1"/>
    </source>
</evidence>